<dbReference type="AlphaFoldDB" id="A0A426WW02"/>
<comment type="caution">
    <text evidence="2">The sequence shown here is derived from an EMBL/GenBank/DDBJ whole genome shotgun (WGS) entry which is preliminary data.</text>
</comment>
<reference evidence="2 3" key="1">
    <citation type="journal article" date="2014" name="Agronomy (Basel)">
        <title>A Draft Genome Sequence for Ensete ventricosum, the Drought-Tolerant Tree Against Hunger.</title>
        <authorList>
            <person name="Harrison J."/>
            <person name="Moore K.A."/>
            <person name="Paszkiewicz K."/>
            <person name="Jones T."/>
            <person name="Grant M."/>
            <person name="Ambacheew D."/>
            <person name="Muzemil S."/>
            <person name="Studholme D.J."/>
        </authorList>
    </citation>
    <scope>NUCLEOTIDE SEQUENCE [LARGE SCALE GENOMIC DNA]</scope>
</reference>
<evidence type="ECO:0000313" key="2">
    <source>
        <dbReference type="EMBL" id="RRT31399.1"/>
    </source>
</evidence>
<dbReference type="Proteomes" id="UP000287651">
    <property type="component" value="Unassembled WGS sequence"/>
</dbReference>
<evidence type="ECO:0000313" key="3">
    <source>
        <dbReference type="Proteomes" id="UP000287651"/>
    </source>
</evidence>
<feature type="region of interest" description="Disordered" evidence="1">
    <location>
        <begin position="20"/>
        <end position="84"/>
    </location>
</feature>
<dbReference type="EMBL" id="AMZH03040315">
    <property type="protein sequence ID" value="RRT31399.1"/>
    <property type="molecule type" value="Genomic_DNA"/>
</dbReference>
<feature type="compositionally biased region" description="Low complexity" evidence="1">
    <location>
        <begin position="108"/>
        <end position="125"/>
    </location>
</feature>
<accession>A0A426WW02</accession>
<gene>
    <name evidence="2" type="ORF">B296_00043791</name>
</gene>
<organism evidence="2 3">
    <name type="scientific">Ensete ventricosum</name>
    <name type="common">Abyssinian banana</name>
    <name type="synonym">Musa ensete</name>
    <dbReference type="NCBI Taxonomy" id="4639"/>
    <lineage>
        <taxon>Eukaryota</taxon>
        <taxon>Viridiplantae</taxon>
        <taxon>Streptophyta</taxon>
        <taxon>Embryophyta</taxon>
        <taxon>Tracheophyta</taxon>
        <taxon>Spermatophyta</taxon>
        <taxon>Magnoliopsida</taxon>
        <taxon>Liliopsida</taxon>
        <taxon>Zingiberales</taxon>
        <taxon>Musaceae</taxon>
        <taxon>Ensete</taxon>
    </lineage>
</organism>
<evidence type="ECO:0000256" key="1">
    <source>
        <dbReference type="SAM" id="MobiDB-lite"/>
    </source>
</evidence>
<proteinExistence type="predicted"/>
<name>A0A426WW02_ENSVE</name>
<sequence>MRLNRVESLYVFLLHFHSEGSKEERRPATANPHAGLATHGQASVKAPCKGAADYGQGQPSREAGAIRRDSIPQGQRLRARPTCRHGSRLWAHPLAVRHPQRGSAVGCPQGAAARGQQGQQRRPQGWLPLGRVAADGQGHPPAQGQ</sequence>
<protein>
    <submittedName>
        <fullName evidence="2">Uncharacterized protein</fullName>
    </submittedName>
</protein>
<feature type="region of interest" description="Disordered" evidence="1">
    <location>
        <begin position="100"/>
        <end position="145"/>
    </location>
</feature>